<feature type="binding site" evidence="3">
    <location>
        <begin position="120"/>
        <end position="133"/>
    </location>
    <ligand>
        <name>acetyl-CoA</name>
        <dbReference type="ChEBI" id="CHEBI:57288"/>
    </ligand>
</feature>
<dbReference type="PANTHER" id="PTHR12327:SF0">
    <property type="entry name" value="ALPHA-TUBULIN N-ACETYLTRANSFERASE 1"/>
    <property type="match status" value="1"/>
</dbReference>
<dbReference type="PANTHER" id="PTHR12327">
    <property type="entry name" value="ALPHA-TUBULIN N-ACETYLTRANSFERASE 1"/>
    <property type="match status" value="1"/>
</dbReference>
<evidence type="ECO:0000256" key="3">
    <source>
        <dbReference type="HAMAP-Rule" id="MF_03130"/>
    </source>
</evidence>
<sequence length="323" mass="36660">MEFGFLISDLFPSEISVVGSDLIPVGCPGLNKLGPQRVKTCLSEILDTMGKASATAQNLHQIITNSAKLEGSNGEQLVYFLCDLESNAMVGLLKIGRKKLFVFDQTGVQHEMNPMCILDFYVHESRQRMGCGRHLFEYMLHQEGVEVPHLAIDRPSDKFLFFFRKHYGLTQIIPQVNNFVVFDGFFTNRPDYTGKKQRWGGLDQVESPSDRLKRNQCRTQLQDSKNYNAQPGLFLRNPGAGALPSYSHVPHRHASSIGGVLHPPAGQNAPFYRSANNITPNYQTNGVVERVHQLHQECLYSPPEMVFLQKRRRDLKYSHEPLW</sequence>
<comment type="catalytic activity">
    <reaction evidence="3">
        <text>L-lysyl-[alpha-tubulin] + acetyl-CoA = N(6)-acetyl-L-lysyl-[alpha-tubulin] + CoA + H(+)</text>
        <dbReference type="Rhea" id="RHEA:15277"/>
        <dbReference type="Rhea" id="RHEA-COMP:11278"/>
        <dbReference type="Rhea" id="RHEA-COMP:11279"/>
        <dbReference type="ChEBI" id="CHEBI:15378"/>
        <dbReference type="ChEBI" id="CHEBI:29969"/>
        <dbReference type="ChEBI" id="CHEBI:57287"/>
        <dbReference type="ChEBI" id="CHEBI:57288"/>
        <dbReference type="ChEBI" id="CHEBI:61930"/>
        <dbReference type="EC" id="2.3.1.108"/>
    </reaction>
</comment>
<dbReference type="HAMAP" id="MF_03130">
    <property type="entry name" value="mec17"/>
    <property type="match status" value="1"/>
</dbReference>
<dbReference type="Proteomes" id="UP000708208">
    <property type="component" value="Unassembled WGS sequence"/>
</dbReference>
<evidence type="ECO:0000313" key="6">
    <source>
        <dbReference type="Proteomes" id="UP000708208"/>
    </source>
</evidence>
<dbReference type="GO" id="GO:0019799">
    <property type="term" value="F:tubulin N-acetyltransferase activity"/>
    <property type="evidence" value="ECO:0007669"/>
    <property type="project" value="UniProtKB-UniRule"/>
</dbReference>
<comment type="similarity">
    <text evidence="3">Belongs to the acetyltransferase ATAT1 family.</text>
</comment>
<dbReference type="PROSITE" id="PS51730">
    <property type="entry name" value="GNAT_ATAT"/>
    <property type="match status" value="1"/>
</dbReference>
<keyword evidence="1 3" id="KW-0808">Transferase</keyword>
<gene>
    <name evidence="5" type="ORF">AFUS01_LOCUS23608</name>
</gene>
<dbReference type="CDD" id="cd04301">
    <property type="entry name" value="NAT_SF"/>
    <property type="match status" value="1"/>
</dbReference>
<keyword evidence="2 3" id="KW-0012">Acyltransferase</keyword>
<dbReference type="InterPro" id="IPR007965">
    <property type="entry name" value="GNAT_ATAT"/>
</dbReference>
<name>A0A8J2KDU1_9HEXA</name>
<dbReference type="GO" id="GO:0070507">
    <property type="term" value="P:regulation of microtubule cytoskeleton organization"/>
    <property type="evidence" value="ECO:0007669"/>
    <property type="project" value="UniProtKB-UniRule"/>
</dbReference>
<dbReference type="EC" id="2.3.1.108" evidence="3"/>
<evidence type="ECO:0000259" key="4">
    <source>
        <dbReference type="PROSITE" id="PS51730"/>
    </source>
</evidence>
<dbReference type="Pfam" id="PF05301">
    <property type="entry name" value="Acetyltransf_16"/>
    <property type="match status" value="1"/>
</dbReference>
<dbReference type="EMBL" id="CAJVCH010286284">
    <property type="protein sequence ID" value="CAG7784955.1"/>
    <property type="molecule type" value="Genomic_DNA"/>
</dbReference>
<dbReference type="GO" id="GO:0005874">
    <property type="term" value="C:microtubule"/>
    <property type="evidence" value="ECO:0007669"/>
    <property type="project" value="InterPro"/>
</dbReference>
<evidence type="ECO:0000256" key="2">
    <source>
        <dbReference type="ARBA" id="ARBA00023315"/>
    </source>
</evidence>
<proteinExistence type="inferred from homology"/>
<evidence type="ECO:0000313" key="5">
    <source>
        <dbReference type="EMBL" id="CAG7784955.1"/>
    </source>
</evidence>
<protein>
    <recommendedName>
        <fullName evidence="3">Alpha-tubulin N-acetyltransferase</fullName>
        <shortName evidence="3">Alpha-TAT</shortName>
        <shortName evidence="3">TAT</shortName>
        <ecNumber evidence="3">2.3.1.108</ecNumber>
    </recommendedName>
    <alternativeName>
        <fullName evidence="3">Acetyltransferase mec-17 homolog</fullName>
    </alternativeName>
</protein>
<comment type="caution">
    <text evidence="5">The sequence shown here is derived from an EMBL/GenBank/DDBJ whole genome shotgun (WGS) entry which is preliminary data.</text>
</comment>
<organism evidence="5 6">
    <name type="scientific">Allacma fusca</name>
    <dbReference type="NCBI Taxonomy" id="39272"/>
    <lineage>
        <taxon>Eukaryota</taxon>
        <taxon>Metazoa</taxon>
        <taxon>Ecdysozoa</taxon>
        <taxon>Arthropoda</taxon>
        <taxon>Hexapoda</taxon>
        <taxon>Collembola</taxon>
        <taxon>Symphypleona</taxon>
        <taxon>Sminthuridae</taxon>
        <taxon>Allacma</taxon>
    </lineage>
</organism>
<evidence type="ECO:0000256" key="1">
    <source>
        <dbReference type="ARBA" id="ARBA00022679"/>
    </source>
</evidence>
<comment type="function">
    <text evidence="3">Specifically acetylates 'Lys-40' in alpha-tubulin on the lumenal side of microtubules. Promotes microtubule destabilization and accelerates microtubule dynamics; this activity may be independent of acetylation activity. Acetylates alpha-tubulin with a slow enzymatic rate, due to a catalytic site that is not optimized for acetyl transfer. Enters the microtubule through each end and diffuses quickly throughout the lumen of microtubules. Acetylates only long/old microtubules because of its slow acetylation rate since it does not have time to act on dynamically unstable microtubules before the enzyme is released.</text>
</comment>
<dbReference type="GO" id="GO:0048666">
    <property type="term" value="P:neuron development"/>
    <property type="evidence" value="ECO:0007669"/>
    <property type="project" value="UniProtKB-UniRule"/>
</dbReference>
<keyword evidence="6" id="KW-1185">Reference proteome</keyword>
<reference evidence="5" key="1">
    <citation type="submission" date="2021-06" db="EMBL/GenBank/DDBJ databases">
        <authorList>
            <person name="Hodson N. C."/>
            <person name="Mongue J. A."/>
            <person name="Jaron S. K."/>
        </authorList>
    </citation>
    <scope>NUCLEOTIDE SEQUENCE</scope>
</reference>
<feature type="site" description="Crucial for catalytic activity" evidence="3">
    <location>
        <position position="57"/>
    </location>
</feature>
<dbReference type="OrthoDB" id="447510at2759"/>
<comment type="caution">
    <text evidence="3">Lacks conserved residue(s) required for the propagation of feature annotation.</text>
</comment>
<dbReference type="AlphaFoldDB" id="A0A8J2KDU1"/>
<dbReference type="InterPro" id="IPR038746">
    <property type="entry name" value="Atat"/>
</dbReference>
<feature type="domain" description="N-acetyltransferase" evidence="4">
    <location>
        <begin position="1"/>
        <end position="186"/>
    </location>
</feature>
<accession>A0A8J2KDU1</accession>